<dbReference type="EMBL" id="MLAK01000627">
    <property type="protein sequence ID" value="OHT09888.1"/>
    <property type="molecule type" value="Genomic_DNA"/>
</dbReference>
<comment type="caution">
    <text evidence="1">The sequence shown here is derived from an EMBL/GenBank/DDBJ whole genome shotgun (WGS) entry which is preliminary data.</text>
</comment>
<dbReference type="GeneID" id="94826598"/>
<dbReference type="SUPFAM" id="SSF48371">
    <property type="entry name" value="ARM repeat"/>
    <property type="match status" value="1"/>
</dbReference>
<evidence type="ECO:0000313" key="2">
    <source>
        <dbReference type="Proteomes" id="UP000179807"/>
    </source>
</evidence>
<reference evidence="1" key="1">
    <citation type="submission" date="2016-10" db="EMBL/GenBank/DDBJ databases">
        <authorList>
            <person name="Benchimol M."/>
            <person name="Almeida L.G."/>
            <person name="Vasconcelos A.T."/>
            <person name="Perreira-Neves A."/>
            <person name="Rosa I.A."/>
            <person name="Tasca T."/>
            <person name="Bogo M.R."/>
            <person name="de Souza W."/>
        </authorList>
    </citation>
    <scope>NUCLEOTIDE SEQUENCE [LARGE SCALE GENOMIC DNA]</scope>
    <source>
        <strain evidence="1">K</strain>
    </source>
</reference>
<dbReference type="Proteomes" id="UP000179807">
    <property type="component" value="Unassembled WGS sequence"/>
</dbReference>
<name>A0A1J4KG26_9EUKA</name>
<gene>
    <name evidence="1" type="ORF">TRFO_04433</name>
</gene>
<accession>A0A1J4KG26</accession>
<dbReference type="VEuPathDB" id="TrichDB:TRFO_04433"/>
<keyword evidence="2" id="KW-1185">Reference proteome</keyword>
<sequence length="420" mass="48037">MNVSNLLVENNQNEDARREDRMNVKTINYALQKQIEESKQIINNFSQNGTITQNDINLIGDTLSKMNEPEKYGLNVFLLNLIDKNVNQEITNASISLLKRNFNGDCEIALPSFNVSSFANDNCFNILLHLLSGPKDLQILAIVLISCVFENISDRDFISASIYEQLFQFLSNTDFYQIFLSLILKANDIPDQFHEAILSIINMYLSQESDNLAQYGLFSLAQILQFGVDVEQDVIISCIQRFINSYDESTTLSLLCIMRFLENPPQFVFERLIVLTTLEDHSLCFSSLRLLANFGLQWNDEQKQVLTSHLLKEYSKFEYNSKLWAIRIIVLVANPLPTDIKFFADLIAMIDDCDFKSLAIRSAFTIINSWNSVKLTSEQQNLVNDFIVVLNNSINSEDTYLAELCQAILSTIENEILIDM</sequence>
<dbReference type="RefSeq" id="XP_068363024.1">
    <property type="nucleotide sequence ID" value="XM_068491894.1"/>
</dbReference>
<organism evidence="1 2">
    <name type="scientific">Tritrichomonas foetus</name>
    <dbReference type="NCBI Taxonomy" id="1144522"/>
    <lineage>
        <taxon>Eukaryota</taxon>
        <taxon>Metamonada</taxon>
        <taxon>Parabasalia</taxon>
        <taxon>Tritrichomonadida</taxon>
        <taxon>Tritrichomonadidae</taxon>
        <taxon>Tritrichomonas</taxon>
    </lineage>
</organism>
<dbReference type="InterPro" id="IPR016024">
    <property type="entry name" value="ARM-type_fold"/>
</dbReference>
<protein>
    <submittedName>
        <fullName evidence="1">Uncharacterized protein</fullName>
    </submittedName>
</protein>
<proteinExistence type="predicted"/>
<dbReference type="AlphaFoldDB" id="A0A1J4KG26"/>
<evidence type="ECO:0000313" key="1">
    <source>
        <dbReference type="EMBL" id="OHT09888.1"/>
    </source>
</evidence>